<reference evidence="3" key="1">
    <citation type="submission" date="2020-07" db="EMBL/GenBank/DDBJ databases">
        <authorList>
            <person name="Pettersson B.M.F."/>
            <person name="Behra P.R.K."/>
            <person name="Ramesh M."/>
            <person name="Das S."/>
            <person name="Dasgupta S."/>
            <person name="Kirsebom L.A."/>
        </authorList>
    </citation>
    <scope>NUCLEOTIDE SEQUENCE</scope>
    <source>
        <strain evidence="3">DSM 44242</strain>
    </source>
</reference>
<reference evidence="3" key="2">
    <citation type="journal article" date="2022" name="BMC Genomics">
        <title>Comparative genome analysis of mycobacteria focusing on tRNA and non-coding RNA.</title>
        <authorList>
            <person name="Behra P.R.K."/>
            <person name="Pettersson B.M.F."/>
            <person name="Ramesh M."/>
            <person name="Das S."/>
            <person name="Dasgupta S."/>
            <person name="Kirsebom L.A."/>
        </authorList>
    </citation>
    <scope>NUCLEOTIDE SEQUENCE</scope>
    <source>
        <strain evidence="3">DSM 44242</strain>
    </source>
</reference>
<evidence type="ECO:0008006" key="7">
    <source>
        <dbReference type="Google" id="ProtNLM"/>
    </source>
</evidence>
<feature type="chain" id="PRO_5042835905" description="DUF5666 domain-containing protein" evidence="2">
    <location>
        <begin position="30"/>
        <end position="151"/>
    </location>
</feature>
<feature type="compositionally biased region" description="Acidic residues" evidence="1">
    <location>
        <begin position="142"/>
        <end position="151"/>
    </location>
</feature>
<proteinExistence type="predicted"/>
<dbReference type="RefSeq" id="WP_036447566.1">
    <property type="nucleotide sequence ID" value="NZ_JACKVC010000009.1"/>
</dbReference>
<keyword evidence="2" id="KW-0732">Signal</keyword>
<evidence type="ECO:0000313" key="4">
    <source>
        <dbReference type="EMBL" id="MEX3737262.1"/>
    </source>
</evidence>
<feature type="signal peptide" evidence="2">
    <location>
        <begin position="1"/>
        <end position="29"/>
    </location>
</feature>
<dbReference type="AlphaFoldDB" id="A0AAP7HAJ8"/>
<protein>
    <recommendedName>
        <fullName evidence="7">DUF5666 domain-containing protein</fullName>
    </recommendedName>
</protein>
<dbReference type="Proteomes" id="UP001558474">
    <property type="component" value="Unassembled WGS sequence"/>
</dbReference>
<evidence type="ECO:0000256" key="1">
    <source>
        <dbReference type="SAM" id="MobiDB-lite"/>
    </source>
</evidence>
<dbReference type="Proteomes" id="UP001141659">
    <property type="component" value="Unassembled WGS sequence"/>
</dbReference>
<comment type="caution">
    <text evidence="3">The sequence shown here is derived from an EMBL/GenBank/DDBJ whole genome shotgun (WGS) entry which is preliminary data.</text>
</comment>
<evidence type="ECO:0000313" key="6">
    <source>
        <dbReference type="Proteomes" id="UP001558474"/>
    </source>
</evidence>
<organism evidence="3 5">
    <name type="scientific">Mycolicibacterium porcinum</name>
    <dbReference type="NCBI Taxonomy" id="39693"/>
    <lineage>
        <taxon>Bacteria</taxon>
        <taxon>Bacillati</taxon>
        <taxon>Actinomycetota</taxon>
        <taxon>Actinomycetes</taxon>
        <taxon>Mycobacteriales</taxon>
        <taxon>Mycobacteriaceae</taxon>
        <taxon>Mycolicibacterium</taxon>
    </lineage>
</organism>
<reference evidence="4 6" key="3">
    <citation type="submission" date="2024-04" db="EMBL/GenBank/DDBJ databases">
        <title>Genomic Markers of Mycobacteria.</title>
        <authorList>
            <person name="Soliman M.S."/>
            <person name="Elkholy A."/>
            <person name="Soliman N.S."/>
            <person name="Abbas A."/>
            <person name="Khayrat S."/>
            <person name="Shawky S."/>
        </authorList>
    </citation>
    <scope>NUCLEOTIDE SEQUENCE [LARGE SCALE GENOMIC DNA]</scope>
    <source>
        <strain evidence="4 6">Egy-CU-AM5</strain>
    </source>
</reference>
<name>A0AAP7HAJ8_9MYCO</name>
<evidence type="ECO:0000313" key="5">
    <source>
        <dbReference type="Proteomes" id="UP001141659"/>
    </source>
</evidence>
<keyword evidence="6" id="KW-1185">Reference proteome</keyword>
<evidence type="ECO:0000313" key="3">
    <source>
        <dbReference type="EMBL" id="MCV7387273.1"/>
    </source>
</evidence>
<feature type="compositionally biased region" description="Basic and acidic residues" evidence="1">
    <location>
        <begin position="118"/>
        <end position="133"/>
    </location>
</feature>
<sequence>MKKLVVGAGAAVATGAAVSLLFGAGVAAAAPDVVGQTYSDASSAIEDGGGSAKVAVTVGSKLSQGDCIVTNAWDAPFVRDSGGSFGHADSEVMVALNCDGDHATATHPGASVASPAGREAKAAEDEEAAKAEAEAAAAQQEQLEEVSTPDE</sequence>
<dbReference type="EMBL" id="JACKVC010000009">
    <property type="protein sequence ID" value="MCV7387273.1"/>
    <property type="molecule type" value="Genomic_DNA"/>
</dbReference>
<feature type="region of interest" description="Disordered" evidence="1">
    <location>
        <begin position="103"/>
        <end position="151"/>
    </location>
</feature>
<gene>
    <name evidence="4" type="ORF">ABFW12_03340</name>
    <name evidence="3" type="ORF">H5P34_04360</name>
</gene>
<evidence type="ECO:0000256" key="2">
    <source>
        <dbReference type="SAM" id="SignalP"/>
    </source>
</evidence>
<dbReference type="EMBL" id="JBDLOU010000004">
    <property type="protein sequence ID" value="MEX3737262.1"/>
    <property type="molecule type" value="Genomic_DNA"/>
</dbReference>
<accession>A0AAP7HAJ8</accession>